<sequence length="55" mass="5584">MWAVQHLCPTPQTYQGAGVVIRTPMVAGPVIAGLIGTAFQGGKDAIAPAETAPHS</sequence>
<keyword evidence="2" id="KW-1185">Reference proteome</keyword>
<dbReference type="Proteomes" id="UP000786693">
    <property type="component" value="Unassembled WGS sequence"/>
</dbReference>
<evidence type="ECO:0000313" key="2">
    <source>
        <dbReference type="Proteomes" id="UP000786693"/>
    </source>
</evidence>
<accession>A0ABQ4NI53</accession>
<organism evidence="1 2">
    <name type="scientific">Jannaschia pagri</name>
    <dbReference type="NCBI Taxonomy" id="2829797"/>
    <lineage>
        <taxon>Bacteria</taxon>
        <taxon>Pseudomonadati</taxon>
        <taxon>Pseudomonadota</taxon>
        <taxon>Alphaproteobacteria</taxon>
        <taxon>Rhodobacterales</taxon>
        <taxon>Roseobacteraceae</taxon>
        <taxon>Jannaschia</taxon>
    </lineage>
</organism>
<gene>
    <name evidence="1" type="ORF">JANAI62_07050</name>
</gene>
<evidence type="ECO:0000313" key="1">
    <source>
        <dbReference type="EMBL" id="GIT94082.1"/>
    </source>
</evidence>
<comment type="caution">
    <text evidence="1">The sequence shown here is derived from an EMBL/GenBank/DDBJ whole genome shotgun (WGS) entry which is preliminary data.</text>
</comment>
<protein>
    <submittedName>
        <fullName evidence="1">Uncharacterized protein</fullName>
    </submittedName>
</protein>
<reference evidence="1 2" key="1">
    <citation type="submission" date="2021-05" db="EMBL/GenBank/DDBJ databases">
        <title>Bacteria Genome sequencing.</title>
        <authorList>
            <person name="Takabe Y."/>
            <person name="Nakajima Y."/>
            <person name="Suzuki S."/>
            <person name="Shiozaki T."/>
        </authorList>
    </citation>
    <scope>NUCLEOTIDE SEQUENCE [LARGE SCALE GENOMIC DNA]</scope>
    <source>
        <strain evidence="1 2">AI_62</strain>
    </source>
</reference>
<proteinExistence type="predicted"/>
<dbReference type="EMBL" id="BPFH01000001">
    <property type="protein sequence ID" value="GIT94082.1"/>
    <property type="molecule type" value="Genomic_DNA"/>
</dbReference>
<name>A0ABQ4NI53_9RHOB</name>